<gene>
    <name evidence="2" type="ORF">EZS28_018148</name>
</gene>
<comment type="caution">
    <text evidence="2">The sequence shown here is derived from an EMBL/GenBank/DDBJ whole genome shotgun (WGS) entry which is preliminary data.</text>
</comment>
<dbReference type="Proteomes" id="UP000324800">
    <property type="component" value="Unassembled WGS sequence"/>
</dbReference>
<protein>
    <submittedName>
        <fullName evidence="2">Uncharacterized protein</fullName>
    </submittedName>
</protein>
<dbReference type="EMBL" id="SNRW01004856">
    <property type="protein sequence ID" value="KAA6386324.1"/>
    <property type="molecule type" value="Genomic_DNA"/>
</dbReference>
<feature type="region of interest" description="Disordered" evidence="1">
    <location>
        <begin position="139"/>
        <end position="164"/>
    </location>
</feature>
<dbReference type="AlphaFoldDB" id="A0A5J4VUF1"/>
<proteinExistence type="predicted"/>
<evidence type="ECO:0000313" key="3">
    <source>
        <dbReference type="Proteomes" id="UP000324800"/>
    </source>
</evidence>
<sequence length="359" mass="39533">MKLETNGVMTLKNLDLINNDFLGKIATLEQKVNVLQQTLGTATQDISAESGTVWMCDAEWYNSGDTVPDQVTPASNSTPLIDSGTGVAGTSTEYSRGDHKHPLQVNDVLPSKDTSVGTVGQASSYARSDHQHPIQTVDTIPVSGSADGSNGTVDSYARNDHSRPINVQTNASIVPVVNGVGNNGTSAYYSRHDHVHPQQLTYDGNVTAIKFIKSGELATGVLLANGDTEYINGVKRLGKISANLYYNEGMGGFIFNYKPCIFLNERSDNPIALFYSQGVNRTADLWCRLQKYCREGQITQTIEPFSHPECITDILTSEPVDQMPTDFTDSQELLLNLQAKMKKNITFYQYYLQWNISWL</sequence>
<evidence type="ECO:0000256" key="1">
    <source>
        <dbReference type="SAM" id="MobiDB-lite"/>
    </source>
</evidence>
<reference evidence="2 3" key="1">
    <citation type="submission" date="2019-03" db="EMBL/GenBank/DDBJ databases">
        <title>Single cell metagenomics reveals metabolic interactions within the superorganism composed of flagellate Streblomastix strix and complex community of Bacteroidetes bacteria on its surface.</title>
        <authorList>
            <person name="Treitli S.C."/>
            <person name="Kolisko M."/>
            <person name="Husnik F."/>
            <person name="Keeling P."/>
            <person name="Hampl V."/>
        </authorList>
    </citation>
    <scope>NUCLEOTIDE SEQUENCE [LARGE SCALE GENOMIC DNA]</scope>
    <source>
        <strain evidence="2">ST1C</strain>
    </source>
</reference>
<name>A0A5J4VUF1_9EUKA</name>
<accession>A0A5J4VUF1</accession>
<organism evidence="2 3">
    <name type="scientific">Streblomastix strix</name>
    <dbReference type="NCBI Taxonomy" id="222440"/>
    <lineage>
        <taxon>Eukaryota</taxon>
        <taxon>Metamonada</taxon>
        <taxon>Preaxostyla</taxon>
        <taxon>Oxymonadida</taxon>
        <taxon>Streblomastigidae</taxon>
        <taxon>Streblomastix</taxon>
    </lineage>
</organism>
<feature type="region of interest" description="Disordered" evidence="1">
    <location>
        <begin position="71"/>
        <end position="118"/>
    </location>
</feature>
<evidence type="ECO:0000313" key="2">
    <source>
        <dbReference type="EMBL" id="KAA6386324.1"/>
    </source>
</evidence>